<dbReference type="EMBL" id="NESQ01000235">
    <property type="protein sequence ID" value="PUU75369.1"/>
    <property type="molecule type" value="Genomic_DNA"/>
</dbReference>
<feature type="domain" description="CCR4-NOT transcription complex subunit 1" evidence="2">
    <location>
        <begin position="171"/>
        <end position="314"/>
    </location>
</feature>
<accession>A0A2T6ZIR0</accession>
<comment type="caution">
    <text evidence="4">The sequence shown here is derived from an EMBL/GenBank/DDBJ whole genome shotgun (WGS) entry which is preliminary data.</text>
</comment>
<reference evidence="4 5" key="1">
    <citation type="submission" date="2017-04" db="EMBL/GenBank/DDBJ databases">
        <title>Draft genome sequence of Tuber borchii Vittad., a whitish edible truffle.</title>
        <authorList>
            <consortium name="DOE Joint Genome Institute"/>
            <person name="Murat C."/>
            <person name="Kuo A."/>
            <person name="Barry K.W."/>
            <person name="Clum A."/>
            <person name="Dockter R.B."/>
            <person name="Fauchery L."/>
            <person name="Iotti M."/>
            <person name="Kohler A."/>
            <person name="Labutti K."/>
            <person name="Lindquist E.A."/>
            <person name="Lipzen A."/>
            <person name="Ohm R.A."/>
            <person name="Wang M."/>
            <person name="Grigoriev I.V."/>
            <person name="Zambonelli A."/>
            <person name="Martin F.M."/>
        </authorList>
    </citation>
    <scope>NUCLEOTIDE SEQUENCE [LARGE SCALE GENOMIC DNA]</scope>
    <source>
        <strain evidence="4 5">Tbo3840</strain>
    </source>
</reference>
<feature type="region of interest" description="Disordered" evidence="1">
    <location>
        <begin position="369"/>
        <end position="408"/>
    </location>
</feature>
<dbReference type="InterPro" id="IPR024557">
    <property type="entry name" value="CNOT1_dom_4"/>
</dbReference>
<dbReference type="InterPro" id="IPR032191">
    <property type="entry name" value="CNOT1_CAF1_bind"/>
</dbReference>
<evidence type="ECO:0000313" key="5">
    <source>
        <dbReference type="Proteomes" id="UP000244722"/>
    </source>
</evidence>
<organism evidence="4 5">
    <name type="scientific">Tuber borchii</name>
    <name type="common">White truffle</name>
    <dbReference type="NCBI Taxonomy" id="42251"/>
    <lineage>
        <taxon>Eukaryota</taxon>
        <taxon>Fungi</taxon>
        <taxon>Dikarya</taxon>
        <taxon>Ascomycota</taxon>
        <taxon>Pezizomycotina</taxon>
        <taxon>Pezizomycetes</taxon>
        <taxon>Pezizales</taxon>
        <taxon>Tuberaceae</taxon>
        <taxon>Tuber</taxon>
    </lineage>
</organism>
<keyword evidence="5" id="KW-1185">Reference proteome</keyword>
<dbReference type="PANTHER" id="PTHR13162:SF8">
    <property type="entry name" value="CCR4-NOT TRANSCRIPTION COMPLEX SUBUNIT 1"/>
    <property type="match status" value="1"/>
</dbReference>
<dbReference type="GO" id="GO:0000288">
    <property type="term" value="P:nuclear-transcribed mRNA catabolic process, deadenylation-dependent decay"/>
    <property type="evidence" value="ECO:0007669"/>
    <property type="project" value="TreeGrafter"/>
</dbReference>
<dbReference type="GO" id="GO:0060090">
    <property type="term" value="F:molecular adaptor activity"/>
    <property type="evidence" value="ECO:0007669"/>
    <property type="project" value="TreeGrafter"/>
</dbReference>
<dbReference type="Pfam" id="PF12842">
    <property type="entry name" value="DUF3819"/>
    <property type="match status" value="1"/>
</dbReference>
<dbReference type="PANTHER" id="PTHR13162">
    <property type="entry name" value="CCR4-NOT TRANSCRIPTION COMPLEX"/>
    <property type="match status" value="1"/>
</dbReference>
<evidence type="ECO:0000259" key="3">
    <source>
        <dbReference type="Pfam" id="PF16415"/>
    </source>
</evidence>
<gene>
    <name evidence="4" type="ORF">B9Z19DRAFT_1067465</name>
</gene>
<dbReference type="GO" id="GO:0000932">
    <property type="term" value="C:P-body"/>
    <property type="evidence" value="ECO:0007669"/>
    <property type="project" value="TreeGrafter"/>
</dbReference>
<sequence length="408" mass="45818">MPFRDLSTYTEPDEEVQDRVLFILDNVSNSNLEAKLEFLKEHLREEHHQWFASYLVVERAKHEHNYHKLYLDVLDKYNDKGLTAEVLHETYVNVIKLLNAEPTFNSSNEGAHLKNLACIQGTRDWPAEKEEEGLPVVEDLSLHPQDFSPTSDPVPAGFADQVIVSSVVQHPAIKRILQLAMDRTIMEIIGSVVERSATIASISTSQLIQKGFATEGDEGKMRNAAHIVVRYLAGGLALVTCKDPLRMSMHNNIRALLAKSGYNEQVITDQTITVCVNDNIDIACQIIEKAIQERAIPDIDDGLNQAYQPKKPHRELRTNRPFVSPDVSQVALHVSDQLRLKPGGLSRQQLSMYEDFNRMARVPNLESARNSFESPFPSDFWPSGSTVVEPPQAQQRAYQQSPGVSDAG</sequence>
<evidence type="ECO:0000313" key="4">
    <source>
        <dbReference type="EMBL" id="PUU75369.1"/>
    </source>
</evidence>
<feature type="compositionally biased region" description="Polar residues" evidence="1">
    <location>
        <begin position="392"/>
        <end position="408"/>
    </location>
</feature>
<evidence type="ECO:0008006" key="6">
    <source>
        <dbReference type="Google" id="ProtNLM"/>
    </source>
</evidence>
<dbReference type="InterPro" id="IPR040398">
    <property type="entry name" value="Not1"/>
</dbReference>
<dbReference type="AlphaFoldDB" id="A0A2T6ZIR0"/>
<feature type="domain" description="CCR4-NOT transcription complex subunit 1 CAF1-binding" evidence="3">
    <location>
        <begin position="9"/>
        <end position="118"/>
    </location>
</feature>
<dbReference type="GO" id="GO:0017148">
    <property type="term" value="P:negative regulation of translation"/>
    <property type="evidence" value="ECO:0007669"/>
    <property type="project" value="InterPro"/>
</dbReference>
<evidence type="ECO:0000259" key="2">
    <source>
        <dbReference type="Pfam" id="PF12842"/>
    </source>
</evidence>
<dbReference type="Gene3D" id="1.25.40.180">
    <property type="match status" value="1"/>
</dbReference>
<protein>
    <recommendedName>
        <fullName evidence="6">CCR4-NOT transcription complex subunit 1 domain-containing protein</fullName>
    </recommendedName>
</protein>
<proteinExistence type="predicted"/>
<evidence type="ECO:0000256" key="1">
    <source>
        <dbReference type="SAM" id="MobiDB-lite"/>
    </source>
</evidence>
<name>A0A2T6ZIR0_TUBBO</name>
<dbReference type="OrthoDB" id="1933107at2759"/>
<dbReference type="Proteomes" id="UP000244722">
    <property type="component" value="Unassembled WGS sequence"/>
</dbReference>
<dbReference type="Pfam" id="PF16415">
    <property type="entry name" value="CNOT1_CAF1_bind"/>
    <property type="match status" value="1"/>
</dbReference>
<dbReference type="GO" id="GO:0030015">
    <property type="term" value="C:CCR4-NOT core complex"/>
    <property type="evidence" value="ECO:0007669"/>
    <property type="project" value="InterPro"/>
</dbReference>
<dbReference type="STRING" id="42251.A0A2T6ZIR0"/>